<gene>
    <name evidence="1" type="ORF">C1H46_014240</name>
</gene>
<evidence type="ECO:0000313" key="2">
    <source>
        <dbReference type="Proteomes" id="UP000315295"/>
    </source>
</evidence>
<dbReference type="AlphaFoldDB" id="A0A540MP14"/>
<keyword evidence="2" id="KW-1185">Reference proteome</keyword>
<reference evidence="1 2" key="1">
    <citation type="journal article" date="2019" name="G3 (Bethesda)">
        <title>Sequencing of a Wild Apple (Malus baccata) Genome Unravels the Differences Between Cultivated and Wild Apple Species Regarding Disease Resistance and Cold Tolerance.</title>
        <authorList>
            <person name="Chen X."/>
        </authorList>
    </citation>
    <scope>NUCLEOTIDE SEQUENCE [LARGE SCALE GENOMIC DNA]</scope>
    <source>
        <strain evidence="2">cv. Shandingzi</strain>
        <tissue evidence="1">Leaves</tissue>
    </source>
</reference>
<protein>
    <submittedName>
        <fullName evidence="1">Uncharacterized protein</fullName>
    </submittedName>
</protein>
<sequence length="85" mass="9459">MYNHLPNRPLSLPLNADHHQRISQSFLSASLLKISLYRSRFPILQTHFTEARHIRAVSGDQSALREIEPSAAIDGAFPGRNPGGL</sequence>
<proteinExistence type="predicted"/>
<name>A0A540MP14_MALBA</name>
<organism evidence="1 2">
    <name type="scientific">Malus baccata</name>
    <name type="common">Siberian crab apple</name>
    <name type="synonym">Pyrus baccata</name>
    <dbReference type="NCBI Taxonomy" id="106549"/>
    <lineage>
        <taxon>Eukaryota</taxon>
        <taxon>Viridiplantae</taxon>
        <taxon>Streptophyta</taxon>
        <taxon>Embryophyta</taxon>
        <taxon>Tracheophyta</taxon>
        <taxon>Spermatophyta</taxon>
        <taxon>Magnoliopsida</taxon>
        <taxon>eudicotyledons</taxon>
        <taxon>Gunneridae</taxon>
        <taxon>Pentapetalae</taxon>
        <taxon>rosids</taxon>
        <taxon>fabids</taxon>
        <taxon>Rosales</taxon>
        <taxon>Rosaceae</taxon>
        <taxon>Amygdaloideae</taxon>
        <taxon>Maleae</taxon>
        <taxon>Malus</taxon>
    </lineage>
</organism>
<evidence type="ECO:0000313" key="1">
    <source>
        <dbReference type="EMBL" id="TQE00130.1"/>
    </source>
</evidence>
<dbReference type="EMBL" id="VIEB01000221">
    <property type="protein sequence ID" value="TQE00130.1"/>
    <property type="molecule type" value="Genomic_DNA"/>
</dbReference>
<accession>A0A540MP14</accession>
<dbReference type="Proteomes" id="UP000315295">
    <property type="component" value="Unassembled WGS sequence"/>
</dbReference>
<comment type="caution">
    <text evidence="1">The sequence shown here is derived from an EMBL/GenBank/DDBJ whole genome shotgun (WGS) entry which is preliminary data.</text>
</comment>